<evidence type="ECO:0000313" key="7">
    <source>
        <dbReference type="Ensembl" id="ENSLLEP00000011757.1"/>
    </source>
</evidence>
<dbReference type="Proteomes" id="UP000694569">
    <property type="component" value="Unplaced"/>
</dbReference>
<dbReference type="InterPro" id="IPR052450">
    <property type="entry name" value="TRBD-Containing_Protein"/>
</dbReference>
<keyword evidence="2 4" id="KW-0238">DNA-binding</keyword>
<dbReference type="GO" id="GO:0008017">
    <property type="term" value="F:microtubule binding"/>
    <property type="evidence" value="ECO:0007669"/>
    <property type="project" value="TreeGrafter"/>
</dbReference>
<evidence type="ECO:0000256" key="4">
    <source>
        <dbReference type="PIRNR" id="PIRNR038016"/>
    </source>
</evidence>
<feature type="region of interest" description="Disordered" evidence="5">
    <location>
        <begin position="245"/>
        <end position="294"/>
    </location>
</feature>
<dbReference type="GeneTree" id="ENSGT00940000155268"/>
<evidence type="ECO:0000256" key="5">
    <source>
        <dbReference type="SAM" id="MobiDB-lite"/>
    </source>
</evidence>
<keyword evidence="4" id="KW-0779">Telomere</keyword>
<dbReference type="GO" id="GO:0003720">
    <property type="term" value="F:telomerase activity"/>
    <property type="evidence" value="ECO:0007669"/>
    <property type="project" value="TreeGrafter"/>
</dbReference>
<dbReference type="InterPro" id="IPR013867">
    <property type="entry name" value="Telomere_rpt-bd_fac_dimer_dom"/>
</dbReference>
<dbReference type="GO" id="GO:0008301">
    <property type="term" value="F:DNA binding, bending"/>
    <property type="evidence" value="ECO:0007669"/>
    <property type="project" value="TreeGrafter"/>
</dbReference>
<dbReference type="OrthoDB" id="608866at2759"/>
<dbReference type="GO" id="GO:0042803">
    <property type="term" value="F:protein homodimerization activity"/>
    <property type="evidence" value="ECO:0007669"/>
    <property type="project" value="UniProtKB-UniRule"/>
</dbReference>
<dbReference type="GO" id="GO:0071532">
    <property type="term" value="F:ankyrin repeat binding"/>
    <property type="evidence" value="ECO:0007669"/>
    <property type="project" value="TreeGrafter"/>
</dbReference>
<comment type="function">
    <text evidence="4">Binds the telomeric double-stranded 5'-TTAGGG-3' repeat.</text>
</comment>
<dbReference type="PANTHER" id="PTHR46734">
    <property type="entry name" value="TELOMERIC REPEAT-BINDING FACTOR 1 TERF1"/>
    <property type="match status" value="1"/>
</dbReference>
<keyword evidence="4" id="KW-0158">Chromosome</keyword>
<sequence>MEAAFDDVVGVATGWVFDFMFASMCHYFKEERAEDFQRTCKTIEVLLEGMPVLDPGRRKAVFIAQFLTRVAEGKHLDSQFELDERLTPLESAVSVLEQIKEKEEPLVNLLNDIERSVKVQAVAVCMEKGRFKQSTEILDQQFPEAESDKYLRMKLAMIINKRDAYHEFLQHFSYKKMLAKIKSYLDLTLKEKPSPFLIKVASKVIEAKADRPVETQSMEVDDGFMMNERLTEDELSCSTEYTIARNPKIQPEEESAPENSSSEIEQVATPNTSDHNSNLIKPVNDPNEVTRDKGPGRLQKRLLSLESHTPWYPGKSCDLKKQMQPLKQGKRSREFEKSVKANLPLHASSKRKQVRGVCSRKRFFINLLRAYKIMGY</sequence>
<name>A0A8C5MAI4_9ANUR</name>
<dbReference type="GO" id="GO:0003691">
    <property type="term" value="F:double-stranded telomeric DNA binding"/>
    <property type="evidence" value="ECO:0007669"/>
    <property type="project" value="UniProtKB-UniRule"/>
</dbReference>
<dbReference type="GO" id="GO:0098505">
    <property type="term" value="F:G-rich strand telomeric DNA binding"/>
    <property type="evidence" value="ECO:0007669"/>
    <property type="project" value="TreeGrafter"/>
</dbReference>
<reference evidence="7" key="1">
    <citation type="submission" date="2025-08" db="UniProtKB">
        <authorList>
            <consortium name="Ensembl"/>
        </authorList>
    </citation>
    <scope>IDENTIFICATION</scope>
</reference>
<comment type="subcellular location">
    <subcellularLocation>
        <location evidence="4">Nucleus</location>
    </subcellularLocation>
</comment>
<feature type="domain" description="Telomere repeat-binding factor dimerisation" evidence="6">
    <location>
        <begin position="15"/>
        <end position="208"/>
    </location>
</feature>
<dbReference type="GO" id="GO:0008156">
    <property type="term" value="P:negative regulation of DNA replication"/>
    <property type="evidence" value="ECO:0007669"/>
    <property type="project" value="TreeGrafter"/>
</dbReference>
<dbReference type="SUPFAM" id="SSF63600">
    <property type="entry name" value="Telomeric repeat binding factor (TRF) dimerisation domain"/>
    <property type="match status" value="1"/>
</dbReference>
<dbReference type="InterPro" id="IPR036507">
    <property type="entry name" value="Telomere_rpt-bd_fac_dimer_sf"/>
</dbReference>
<evidence type="ECO:0000256" key="2">
    <source>
        <dbReference type="ARBA" id="ARBA00023125"/>
    </source>
</evidence>
<organism evidence="7 8">
    <name type="scientific">Leptobrachium leishanense</name>
    <name type="common">Leishan spiny toad</name>
    <dbReference type="NCBI Taxonomy" id="445787"/>
    <lineage>
        <taxon>Eukaryota</taxon>
        <taxon>Metazoa</taxon>
        <taxon>Chordata</taxon>
        <taxon>Craniata</taxon>
        <taxon>Vertebrata</taxon>
        <taxon>Euteleostomi</taxon>
        <taxon>Amphibia</taxon>
        <taxon>Batrachia</taxon>
        <taxon>Anura</taxon>
        <taxon>Pelobatoidea</taxon>
        <taxon>Megophryidae</taxon>
        <taxon>Leptobrachium</taxon>
    </lineage>
</organism>
<comment type="subunit">
    <text evidence="4">Homodimer.</text>
</comment>
<dbReference type="PIRSF" id="PIRSF038016">
    <property type="entry name" value="Telomere_bd-1_Pin2"/>
    <property type="match status" value="1"/>
</dbReference>
<keyword evidence="4" id="KW-0131">Cell cycle</keyword>
<dbReference type="AlphaFoldDB" id="A0A8C5MAI4"/>
<dbReference type="Ensembl" id="ENSLLET00000012229.1">
    <property type="protein sequence ID" value="ENSLLEP00000011757.1"/>
    <property type="gene ID" value="ENSLLEG00000007472.1"/>
</dbReference>
<dbReference type="GO" id="GO:0000783">
    <property type="term" value="C:nuclear telomere cap complex"/>
    <property type="evidence" value="ECO:0007669"/>
    <property type="project" value="TreeGrafter"/>
</dbReference>
<evidence type="ECO:0000256" key="3">
    <source>
        <dbReference type="ARBA" id="ARBA00023242"/>
    </source>
</evidence>
<protein>
    <recommendedName>
        <fullName evidence="4">Telomeric repeat-binding factor</fullName>
    </recommendedName>
</protein>
<feature type="compositionally biased region" description="Polar residues" evidence="5">
    <location>
        <begin position="268"/>
        <end position="279"/>
    </location>
</feature>
<reference evidence="7" key="2">
    <citation type="submission" date="2025-09" db="UniProtKB">
        <authorList>
            <consortium name="Ensembl"/>
        </authorList>
    </citation>
    <scope>IDENTIFICATION</scope>
</reference>
<keyword evidence="8" id="KW-1185">Reference proteome</keyword>
<accession>A0A8C5MAI4</accession>
<keyword evidence="3 4" id="KW-0539">Nucleus</keyword>
<proteinExistence type="predicted"/>
<keyword evidence="1" id="KW-0597">Phosphoprotein</keyword>
<evidence type="ECO:0000256" key="1">
    <source>
        <dbReference type="ARBA" id="ARBA00022553"/>
    </source>
</evidence>
<dbReference type="GO" id="GO:0007004">
    <property type="term" value="P:telomere maintenance via telomerase"/>
    <property type="evidence" value="ECO:0007669"/>
    <property type="project" value="TreeGrafter"/>
</dbReference>
<dbReference type="PANTHER" id="PTHR46734:SF1">
    <property type="entry name" value="TELOMERIC REPEAT-BINDING FACTOR 1"/>
    <property type="match status" value="1"/>
</dbReference>
<dbReference type="GO" id="GO:1905839">
    <property type="term" value="P:negative regulation of telomeric D-loop disassembly"/>
    <property type="evidence" value="ECO:0007669"/>
    <property type="project" value="TreeGrafter"/>
</dbReference>
<dbReference type="Pfam" id="PF08558">
    <property type="entry name" value="TRF"/>
    <property type="match status" value="1"/>
</dbReference>
<evidence type="ECO:0000259" key="6">
    <source>
        <dbReference type="Pfam" id="PF08558"/>
    </source>
</evidence>
<dbReference type="FunFam" id="1.25.40.210:FF:000001">
    <property type="entry name" value="Telomeric repeat-binding factor"/>
    <property type="match status" value="1"/>
</dbReference>
<dbReference type="Gene3D" id="1.25.40.210">
    <property type="entry name" value="Telomere repeat-binding factor, dimerisation domain"/>
    <property type="match status" value="1"/>
</dbReference>
<dbReference type="InterPro" id="IPR017357">
    <property type="entry name" value="TERF1/2"/>
</dbReference>
<evidence type="ECO:0000313" key="8">
    <source>
        <dbReference type="Proteomes" id="UP000694569"/>
    </source>
</evidence>